<organism evidence="1">
    <name type="scientific">Arundo donax</name>
    <name type="common">Giant reed</name>
    <name type="synonym">Donax arundinaceus</name>
    <dbReference type="NCBI Taxonomy" id="35708"/>
    <lineage>
        <taxon>Eukaryota</taxon>
        <taxon>Viridiplantae</taxon>
        <taxon>Streptophyta</taxon>
        <taxon>Embryophyta</taxon>
        <taxon>Tracheophyta</taxon>
        <taxon>Spermatophyta</taxon>
        <taxon>Magnoliopsida</taxon>
        <taxon>Liliopsida</taxon>
        <taxon>Poales</taxon>
        <taxon>Poaceae</taxon>
        <taxon>PACMAD clade</taxon>
        <taxon>Arundinoideae</taxon>
        <taxon>Arundineae</taxon>
        <taxon>Arundo</taxon>
    </lineage>
</organism>
<sequence length="47" mass="5038">MTGPMISLIALSKATSMILLYCNCGPRELSFSLILKYISARGMAAIS</sequence>
<proteinExistence type="predicted"/>
<dbReference type="AlphaFoldDB" id="A0A0A9CSF6"/>
<protein>
    <submittedName>
        <fullName evidence="1">Uncharacterized protein</fullName>
    </submittedName>
</protein>
<evidence type="ECO:0000313" key="1">
    <source>
        <dbReference type="EMBL" id="JAD77363.1"/>
    </source>
</evidence>
<name>A0A0A9CSF6_ARUDO</name>
<dbReference type="EMBL" id="GBRH01220532">
    <property type="protein sequence ID" value="JAD77363.1"/>
    <property type="molecule type" value="Transcribed_RNA"/>
</dbReference>
<accession>A0A0A9CSF6</accession>
<reference evidence="1" key="2">
    <citation type="journal article" date="2015" name="Data Brief">
        <title>Shoot transcriptome of the giant reed, Arundo donax.</title>
        <authorList>
            <person name="Barrero R.A."/>
            <person name="Guerrero F.D."/>
            <person name="Moolhuijzen P."/>
            <person name="Goolsby J.A."/>
            <person name="Tidwell J."/>
            <person name="Bellgard S.E."/>
            <person name="Bellgard M.I."/>
        </authorList>
    </citation>
    <scope>NUCLEOTIDE SEQUENCE</scope>
    <source>
        <tissue evidence="1">Shoot tissue taken approximately 20 cm above the soil surface</tissue>
    </source>
</reference>
<reference evidence="1" key="1">
    <citation type="submission" date="2014-09" db="EMBL/GenBank/DDBJ databases">
        <authorList>
            <person name="Magalhaes I.L.F."/>
            <person name="Oliveira U."/>
            <person name="Santos F.R."/>
            <person name="Vidigal T.H.D.A."/>
            <person name="Brescovit A.D."/>
            <person name="Santos A.J."/>
        </authorList>
    </citation>
    <scope>NUCLEOTIDE SEQUENCE</scope>
    <source>
        <tissue evidence="1">Shoot tissue taken approximately 20 cm above the soil surface</tissue>
    </source>
</reference>